<organism evidence="4 5">
    <name type="scientific">Halopseudomonas yangmingensis</name>
    <dbReference type="NCBI Taxonomy" id="1720063"/>
    <lineage>
        <taxon>Bacteria</taxon>
        <taxon>Pseudomonadati</taxon>
        <taxon>Pseudomonadota</taxon>
        <taxon>Gammaproteobacteria</taxon>
        <taxon>Pseudomonadales</taxon>
        <taxon>Pseudomonadaceae</taxon>
        <taxon>Halopseudomonas</taxon>
    </lineage>
</organism>
<dbReference type="AlphaFoldDB" id="A0A1I4UDA2"/>
<reference evidence="5" key="1">
    <citation type="submission" date="2016-10" db="EMBL/GenBank/DDBJ databases">
        <authorList>
            <person name="Varghese N."/>
            <person name="Submissions S."/>
        </authorList>
    </citation>
    <scope>NUCLEOTIDE SEQUENCE [LARGE SCALE GENOMIC DNA]</scope>
    <source>
        <strain evidence="5">DSM 24213</strain>
    </source>
</reference>
<dbReference type="Gene3D" id="1.20.120.1490">
    <property type="match status" value="1"/>
</dbReference>
<accession>A0A1I4UDA2</accession>
<gene>
    <name evidence="4" type="ORF">SAMN05216217_12031</name>
</gene>
<sequence length="151" mass="17341">MNTATLRLALIASLLFNLGVLAALGWQQLAERASASGTPLLVRELQLDDRQQRQWQDIEAPFMLELNTSTLAIQQQRNQLIDHIFAEQLDAELIRAAQSTLAELQNRQQQLVIEQLLREREILDASQRQHLARLLMRQSPQRSDVETLHNE</sequence>
<evidence type="ECO:0000256" key="1">
    <source>
        <dbReference type="ARBA" id="ARBA00044945"/>
    </source>
</evidence>
<dbReference type="InterPro" id="IPR025961">
    <property type="entry name" value="Metal_resist"/>
</dbReference>
<evidence type="ECO:0000256" key="3">
    <source>
        <dbReference type="ARBA" id="ARBA00045001"/>
    </source>
</evidence>
<dbReference type="OrthoDB" id="8776540at2"/>
<dbReference type="Proteomes" id="UP000243629">
    <property type="component" value="Unassembled WGS sequence"/>
</dbReference>
<name>A0A1I4UDA2_9GAMM</name>
<evidence type="ECO:0000313" key="4">
    <source>
        <dbReference type="EMBL" id="SFM86885.1"/>
    </source>
</evidence>
<keyword evidence="5" id="KW-1185">Reference proteome</keyword>
<evidence type="ECO:0000256" key="2">
    <source>
        <dbReference type="ARBA" id="ARBA00044983"/>
    </source>
</evidence>
<proteinExistence type="inferred from homology"/>
<dbReference type="EMBL" id="FOUI01000020">
    <property type="protein sequence ID" value="SFM86885.1"/>
    <property type="molecule type" value="Genomic_DNA"/>
</dbReference>
<dbReference type="Pfam" id="PF13801">
    <property type="entry name" value="Metal_resist"/>
    <property type="match status" value="1"/>
</dbReference>
<protein>
    <recommendedName>
        <fullName evidence="2">Signaling pathway modulator ZraP</fullName>
    </recommendedName>
    <alternativeName>
        <fullName evidence="3">Zinc resistance-associated protein</fullName>
    </alternativeName>
</protein>
<dbReference type="RefSeq" id="WP_093478741.1">
    <property type="nucleotide sequence ID" value="NZ_FOUI01000020.1"/>
</dbReference>
<dbReference type="STRING" id="1720063.SAMN05216217_12031"/>
<evidence type="ECO:0000313" key="5">
    <source>
        <dbReference type="Proteomes" id="UP000243629"/>
    </source>
</evidence>
<comment type="similarity">
    <text evidence="1">Belongs to the ZraP family.</text>
</comment>